<accession>A0A2P2QC18</accession>
<organism evidence="1">
    <name type="scientific">Rhizophora mucronata</name>
    <name type="common">Asiatic mangrove</name>
    <dbReference type="NCBI Taxonomy" id="61149"/>
    <lineage>
        <taxon>Eukaryota</taxon>
        <taxon>Viridiplantae</taxon>
        <taxon>Streptophyta</taxon>
        <taxon>Embryophyta</taxon>
        <taxon>Tracheophyta</taxon>
        <taxon>Spermatophyta</taxon>
        <taxon>Magnoliopsida</taxon>
        <taxon>eudicotyledons</taxon>
        <taxon>Gunneridae</taxon>
        <taxon>Pentapetalae</taxon>
        <taxon>rosids</taxon>
        <taxon>fabids</taxon>
        <taxon>Malpighiales</taxon>
        <taxon>Rhizophoraceae</taxon>
        <taxon>Rhizophora</taxon>
    </lineage>
</organism>
<dbReference type="AlphaFoldDB" id="A0A2P2QC18"/>
<evidence type="ECO:0000313" key="1">
    <source>
        <dbReference type="EMBL" id="MBX64469.1"/>
    </source>
</evidence>
<name>A0A2P2QC18_RHIMU</name>
<proteinExistence type="predicted"/>
<sequence>MSLHVTVRLIYCNLEVIGLSCRNSIFVKSRVSLRTFNHTFDPTAWELCALGHFFFSI</sequence>
<dbReference type="EMBL" id="GGEC01083985">
    <property type="protein sequence ID" value="MBX64469.1"/>
    <property type="molecule type" value="Transcribed_RNA"/>
</dbReference>
<protein>
    <submittedName>
        <fullName evidence="1">Uncharacterized protein</fullName>
    </submittedName>
</protein>
<reference evidence="1" key="1">
    <citation type="submission" date="2018-02" db="EMBL/GenBank/DDBJ databases">
        <title>Rhizophora mucronata_Transcriptome.</title>
        <authorList>
            <person name="Meera S.P."/>
            <person name="Sreeshan A."/>
            <person name="Augustine A."/>
        </authorList>
    </citation>
    <scope>NUCLEOTIDE SEQUENCE</scope>
    <source>
        <tissue evidence="1">Leaf</tissue>
    </source>
</reference>